<dbReference type="Proteomes" id="UP001415857">
    <property type="component" value="Unassembled WGS sequence"/>
</dbReference>
<evidence type="ECO:0000313" key="2">
    <source>
        <dbReference type="EMBL" id="KAK9272645.1"/>
    </source>
</evidence>
<dbReference type="InterPro" id="IPR012337">
    <property type="entry name" value="RNaseH-like_sf"/>
</dbReference>
<dbReference type="Pfam" id="PF05699">
    <property type="entry name" value="Dimer_Tnp_hAT"/>
    <property type="match status" value="1"/>
</dbReference>
<feature type="domain" description="HAT C-terminal dimerisation" evidence="1">
    <location>
        <begin position="33"/>
        <end position="116"/>
    </location>
</feature>
<evidence type="ECO:0000313" key="3">
    <source>
        <dbReference type="Proteomes" id="UP001415857"/>
    </source>
</evidence>
<comment type="caution">
    <text evidence="2">The sequence shown here is derived from an EMBL/GenBank/DDBJ whole genome shotgun (WGS) entry which is preliminary data.</text>
</comment>
<name>A0AAP0NJA6_LIQFO</name>
<reference evidence="2 3" key="1">
    <citation type="journal article" date="2024" name="Plant J.">
        <title>Genome sequences and population genomics reveal climatic adaptation and genomic divergence between two closely related sweetgum species.</title>
        <authorList>
            <person name="Xu W.Q."/>
            <person name="Ren C.Q."/>
            <person name="Zhang X.Y."/>
            <person name="Comes H.P."/>
            <person name="Liu X.H."/>
            <person name="Li Y.G."/>
            <person name="Kettle C.J."/>
            <person name="Jalonen R."/>
            <person name="Gaisberger H."/>
            <person name="Ma Y.Z."/>
            <person name="Qiu Y.X."/>
        </authorList>
    </citation>
    <scope>NUCLEOTIDE SEQUENCE [LARGE SCALE GENOMIC DNA]</scope>
    <source>
        <strain evidence="2">Hangzhou</strain>
    </source>
</reference>
<dbReference type="PANTHER" id="PTHR23272">
    <property type="entry name" value="BED FINGER-RELATED"/>
    <property type="match status" value="1"/>
</dbReference>
<gene>
    <name evidence="2" type="ORF">L1049_003021</name>
</gene>
<protein>
    <recommendedName>
        <fullName evidence="1">HAT C-terminal dimerisation domain-containing protein</fullName>
    </recommendedName>
</protein>
<dbReference type="SUPFAM" id="SSF53098">
    <property type="entry name" value="Ribonuclease H-like"/>
    <property type="match status" value="1"/>
</dbReference>
<keyword evidence="3" id="KW-1185">Reference proteome</keyword>
<proteinExistence type="predicted"/>
<organism evidence="2 3">
    <name type="scientific">Liquidambar formosana</name>
    <name type="common">Formosan gum</name>
    <dbReference type="NCBI Taxonomy" id="63359"/>
    <lineage>
        <taxon>Eukaryota</taxon>
        <taxon>Viridiplantae</taxon>
        <taxon>Streptophyta</taxon>
        <taxon>Embryophyta</taxon>
        <taxon>Tracheophyta</taxon>
        <taxon>Spermatophyta</taxon>
        <taxon>Magnoliopsida</taxon>
        <taxon>eudicotyledons</taxon>
        <taxon>Gunneridae</taxon>
        <taxon>Pentapetalae</taxon>
        <taxon>Saxifragales</taxon>
        <taxon>Altingiaceae</taxon>
        <taxon>Liquidambar</taxon>
    </lineage>
</organism>
<dbReference type="AlphaFoldDB" id="A0AAP0NJA6"/>
<accession>A0AAP0NJA6</accession>
<dbReference type="GO" id="GO:0046983">
    <property type="term" value="F:protein dimerization activity"/>
    <property type="evidence" value="ECO:0007669"/>
    <property type="project" value="InterPro"/>
</dbReference>
<dbReference type="EMBL" id="JBBPBK010000013">
    <property type="protein sequence ID" value="KAK9272645.1"/>
    <property type="molecule type" value="Genomic_DNA"/>
</dbReference>
<dbReference type="InterPro" id="IPR008906">
    <property type="entry name" value="HATC_C_dom"/>
</dbReference>
<sequence length="138" mass="15954">MEVDENEEDASKLWAFQCKKHLEEEDSIENKSEVERFLAENCEDPNNSGFDILVWWKLNSHKYWILSQIARDVLAVPVSTVASESAFSTSGHVLDPFRSDLTPKMVEALVCAQNWLRYSPNLINLREAMDDVENYEEI</sequence>
<dbReference type="PANTHER" id="PTHR23272:SF193">
    <property type="entry name" value="OS07G0624100 PROTEIN"/>
    <property type="match status" value="1"/>
</dbReference>
<evidence type="ECO:0000259" key="1">
    <source>
        <dbReference type="Pfam" id="PF05699"/>
    </source>
</evidence>